<dbReference type="Pfam" id="PF10604">
    <property type="entry name" value="Polyketide_cyc2"/>
    <property type="match status" value="1"/>
</dbReference>
<dbReference type="EMBL" id="MQWA01000001">
    <property type="protein sequence ID" value="PQJ29824.1"/>
    <property type="molecule type" value="Genomic_DNA"/>
</dbReference>
<organism evidence="1 2">
    <name type="scientific">Rubritalea profundi</name>
    <dbReference type="NCBI Taxonomy" id="1658618"/>
    <lineage>
        <taxon>Bacteria</taxon>
        <taxon>Pseudomonadati</taxon>
        <taxon>Verrucomicrobiota</taxon>
        <taxon>Verrucomicrobiia</taxon>
        <taxon>Verrucomicrobiales</taxon>
        <taxon>Rubritaleaceae</taxon>
        <taxon>Rubritalea</taxon>
    </lineage>
</organism>
<name>A0A2S7U602_9BACT</name>
<evidence type="ECO:0000313" key="2">
    <source>
        <dbReference type="Proteomes" id="UP000239907"/>
    </source>
</evidence>
<comment type="caution">
    <text evidence="1">The sequence shown here is derived from an EMBL/GenBank/DDBJ whole genome shotgun (WGS) entry which is preliminary data.</text>
</comment>
<reference evidence="1 2" key="1">
    <citation type="submission" date="2016-12" db="EMBL/GenBank/DDBJ databases">
        <title>Study of bacterial adaptation to deep sea.</title>
        <authorList>
            <person name="Song J."/>
            <person name="Yoshizawa S."/>
            <person name="Kogure K."/>
        </authorList>
    </citation>
    <scope>NUCLEOTIDE SEQUENCE [LARGE SCALE GENOMIC DNA]</scope>
    <source>
        <strain evidence="1 2">SAORIC-165</strain>
    </source>
</reference>
<evidence type="ECO:0008006" key="3">
    <source>
        <dbReference type="Google" id="ProtNLM"/>
    </source>
</evidence>
<sequence>MIQTGVQSCTIRVPASEVFKTVYDYAMRLKWDTMLSSAAIISGQFSAGTGVVTRCLGKGWMKLFPIEAVYLTYKPDRVAAVKMVNRSLLFGSFSASIRHETQNVGSTVCYKYAFRLRWYARFLTPIAHSVLSREVAQRLNGLKNYCEKTPATF</sequence>
<dbReference type="SUPFAM" id="SSF55961">
    <property type="entry name" value="Bet v1-like"/>
    <property type="match status" value="1"/>
</dbReference>
<dbReference type="AlphaFoldDB" id="A0A2S7U602"/>
<evidence type="ECO:0000313" key="1">
    <source>
        <dbReference type="EMBL" id="PQJ29824.1"/>
    </source>
</evidence>
<dbReference type="Gene3D" id="3.30.530.20">
    <property type="match status" value="1"/>
</dbReference>
<accession>A0A2S7U602</accession>
<gene>
    <name evidence="1" type="ORF">BSZ32_15945</name>
</gene>
<keyword evidence="2" id="KW-1185">Reference proteome</keyword>
<protein>
    <recommendedName>
        <fullName evidence="3">Polyketide cyclase</fullName>
    </recommendedName>
</protein>
<dbReference type="InterPro" id="IPR019587">
    <property type="entry name" value="Polyketide_cyclase/dehydratase"/>
</dbReference>
<dbReference type="Proteomes" id="UP000239907">
    <property type="component" value="Unassembled WGS sequence"/>
</dbReference>
<dbReference type="InterPro" id="IPR023393">
    <property type="entry name" value="START-like_dom_sf"/>
</dbReference>
<proteinExistence type="predicted"/>